<reference evidence="2" key="2">
    <citation type="journal article" date="2020" name="Environ. Microbiol.">
        <title>The extreme plant-growth-promoting properties of Pantoea phytobeneficialis MSR2 revealed by functional and genomic analysis.</title>
        <authorList>
            <person name="Nascimento F.X."/>
            <person name="Hernandez A.G."/>
            <person name="Glick B.R."/>
            <person name="Rossi M.J."/>
        </authorList>
    </citation>
    <scope>NUCLEOTIDE SEQUENCE</scope>
    <source>
        <strain evidence="2">MSR2</strain>
    </source>
</reference>
<organism evidence="2 3">
    <name type="scientific">Pantoea phytobeneficialis</name>
    <dbReference type="NCBI Taxonomy" id="2052056"/>
    <lineage>
        <taxon>Bacteria</taxon>
        <taxon>Pseudomonadati</taxon>
        <taxon>Pseudomonadota</taxon>
        <taxon>Gammaproteobacteria</taxon>
        <taxon>Enterobacterales</taxon>
        <taxon>Erwiniaceae</taxon>
        <taxon>Pantoea</taxon>
    </lineage>
</organism>
<dbReference type="RefSeq" id="WP_208723570.1">
    <property type="nucleotide sequence ID" value="NZ_CP024636.1"/>
</dbReference>
<proteinExistence type="predicted"/>
<dbReference type="EMBL" id="JAUOOM010000002">
    <property type="protein sequence ID" value="MDO6405347.1"/>
    <property type="molecule type" value="Genomic_DNA"/>
</dbReference>
<name>A0AAP9H5L9_9GAMM</name>
<dbReference type="AlphaFoldDB" id="A0AAP9H5L9"/>
<sequence length="69" mass="7897">MNFLIGIPEREPVSNPGMFEVYKLRDSADRSCLLEVNVLSSSNEQDNHPEKFVSVRSVEMIAYFIRAGY</sequence>
<dbReference type="KEGG" id="ppho:CTZ24_11450"/>
<protein>
    <submittedName>
        <fullName evidence="2">Uncharacterized protein</fullName>
    </submittedName>
</protein>
<reference evidence="3" key="1">
    <citation type="submission" date="2017-11" db="EMBL/GenBank/DDBJ databases">
        <title>Genome sequence of Pantoea sp. MSR2.</title>
        <authorList>
            <person name="Nascimento F.X."/>
        </authorList>
    </citation>
    <scope>NUCLEOTIDE SEQUENCE [LARGE SCALE GENOMIC DNA]</scope>
    <source>
        <strain evidence="3">MSR2</strain>
    </source>
</reference>
<gene>
    <name evidence="2" type="ORF">CTZ24_11450</name>
    <name evidence="1" type="ORF">Q3404_02050</name>
</gene>
<evidence type="ECO:0000313" key="1">
    <source>
        <dbReference type="EMBL" id="MDO6405347.1"/>
    </source>
</evidence>
<keyword evidence="4" id="KW-1185">Reference proteome</keyword>
<dbReference type="Proteomes" id="UP000424872">
    <property type="component" value="Chromosome"/>
</dbReference>
<evidence type="ECO:0000313" key="4">
    <source>
        <dbReference type="Proteomes" id="UP001171299"/>
    </source>
</evidence>
<evidence type="ECO:0000313" key="2">
    <source>
        <dbReference type="EMBL" id="QGR06997.1"/>
    </source>
</evidence>
<evidence type="ECO:0000313" key="3">
    <source>
        <dbReference type="Proteomes" id="UP000424872"/>
    </source>
</evidence>
<dbReference type="EMBL" id="CP024636">
    <property type="protein sequence ID" value="QGR06997.1"/>
    <property type="molecule type" value="Genomic_DNA"/>
</dbReference>
<reference evidence="1" key="3">
    <citation type="submission" date="2023-07" db="EMBL/GenBank/DDBJ databases">
        <title>The extreme plant-growth-promoting properties of Pantoea phytobeneficialis PF55 revealed by functional and genomic analysis.</title>
        <authorList>
            <person name="Nascimento F.X."/>
            <person name="Marcio R.J."/>
        </authorList>
    </citation>
    <scope>NUCLEOTIDE SEQUENCE</scope>
    <source>
        <strain evidence="1">PF55</strain>
    </source>
</reference>
<accession>A0AAP9H5L9</accession>
<dbReference type="Proteomes" id="UP001171299">
    <property type="component" value="Unassembled WGS sequence"/>
</dbReference>